<keyword evidence="8 17" id="KW-0436">Ligase</keyword>
<dbReference type="InterPro" id="IPR036615">
    <property type="entry name" value="Mur_ligase_C_dom_sf"/>
</dbReference>
<evidence type="ECO:0000256" key="13">
    <source>
        <dbReference type="ARBA" id="ARBA00022842"/>
    </source>
</evidence>
<dbReference type="Gene3D" id="3.90.190.20">
    <property type="entry name" value="Mur ligase, C-terminal domain"/>
    <property type="match status" value="1"/>
</dbReference>
<dbReference type="Gene3D" id="3.40.1190.10">
    <property type="entry name" value="Mur-like, catalytic domain"/>
    <property type="match status" value="1"/>
</dbReference>
<dbReference type="NCBIfam" id="TIGR01499">
    <property type="entry name" value="folC"/>
    <property type="match status" value="1"/>
</dbReference>
<protein>
    <recommendedName>
        <fullName evidence="17">Folylpolyglutamate synthase</fullName>
        <ecNumber evidence="17">6.3.2.17</ecNumber>
    </recommendedName>
    <alternativeName>
        <fullName evidence="17">Folylpoly-gamma-glutamate synthetase</fullName>
    </alternativeName>
    <alternativeName>
        <fullName evidence="17">Tetrahydrofolylpolyglutamate synthase</fullName>
    </alternativeName>
</protein>
<evidence type="ECO:0000256" key="4">
    <source>
        <dbReference type="ARBA" id="ARBA00005150"/>
    </source>
</evidence>
<evidence type="ECO:0000256" key="8">
    <source>
        <dbReference type="ARBA" id="ARBA00022598"/>
    </source>
</evidence>
<evidence type="ECO:0000256" key="7">
    <source>
        <dbReference type="ARBA" id="ARBA00022563"/>
    </source>
</evidence>
<dbReference type="InterPro" id="IPR036565">
    <property type="entry name" value="Mur-like_cat_sf"/>
</dbReference>
<name>A0ABM3FHK1_NEOLC</name>
<dbReference type="EC" id="6.3.2.17" evidence="17"/>
<evidence type="ECO:0000256" key="16">
    <source>
        <dbReference type="ARBA" id="ARBA00047493"/>
    </source>
</evidence>
<comment type="catalytic activity">
    <reaction evidence="16 17">
        <text>(6S)-5,6,7,8-tetrahydrofolyl-(gamma-L-Glu)(n) + L-glutamate + ATP = (6S)-5,6,7,8-tetrahydrofolyl-(gamma-L-Glu)(n+1) + ADP + phosphate + H(+)</text>
        <dbReference type="Rhea" id="RHEA:10580"/>
        <dbReference type="Rhea" id="RHEA-COMP:14738"/>
        <dbReference type="Rhea" id="RHEA-COMP:14740"/>
        <dbReference type="ChEBI" id="CHEBI:15378"/>
        <dbReference type="ChEBI" id="CHEBI:29985"/>
        <dbReference type="ChEBI" id="CHEBI:30616"/>
        <dbReference type="ChEBI" id="CHEBI:43474"/>
        <dbReference type="ChEBI" id="CHEBI:141005"/>
        <dbReference type="ChEBI" id="CHEBI:456216"/>
        <dbReference type="EC" id="6.3.2.17"/>
    </reaction>
</comment>
<evidence type="ECO:0000256" key="6">
    <source>
        <dbReference type="ARBA" id="ARBA00022490"/>
    </source>
</evidence>
<comment type="cofactor">
    <cofactor evidence="17">
        <name>a monovalent cation</name>
        <dbReference type="ChEBI" id="CHEBI:60242"/>
    </cofactor>
    <text evidence="17">A monovalent cation.</text>
</comment>
<sequence>MPFFSKKMTQLITRGRFVSTGTSYEDVIRALNTLQTNAQYLRAAKTNRSSGSESIQDMKKYLFRSGLTLEDVDKLSIIHVTGTKGKGSTCAFTEAILRQYGYRTGFYSSPHLIHVTERIRINGQPIKEDHFAKYFWHVFNKLSSQKESETDMPAYFKFITVLMFHIFLNADIDVVILEVGVGGEYDCTNIVRNPVCVGISSLGLEHTMLLGNTLEEIAHQKSGILKENSIAFTVPQPDNVVNVIKQRAIERNCELRMVPDFKSYYWTRDPPDLGIPGPVQEINASLAVQLAHTWILKMANRNSRLSNGNEADNRLIETSENNNACAAKILRRSQFNSTFNGKENLHHSSLLHSESQISSVSATPDENNDFSIISPKKTALALSRCVWPGRTQVLCGRTMDFYLDGAHTSESVEHCASWYLSKVDNKGAKRFLIFNITGDRDVLKLLKPLKRLHFEKVYFVPNISGKTVKLDQLELQTTSSLQHERCMRNHEIWGEENSMVLKNVCEALSHITSTFYSHRNTNNDEGKPQVLITGSLHLVGAALLVLDPNLTMKTNY</sequence>
<keyword evidence="13" id="KW-0460">Magnesium</keyword>
<dbReference type="PANTHER" id="PTHR11136">
    <property type="entry name" value="FOLYLPOLYGLUTAMATE SYNTHASE-RELATED"/>
    <property type="match status" value="1"/>
</dbReference>
<dbReference type="InterPro" id="IPR018109">
    <property type="entry name" value="Folylpolyglutamate_synth_CS"/>
</dbReference>
<dbReference type="Proteomes" id="UP000829291">
    <property type="component" value="Chromosome 2"/>
</dbReference>
<comment type="similarity">
    <text evidence="5 17">Belongs to the folylpolyglutamate synthase family.</text>
</comment>
<evidence type="ECO:0000313" key="20">
    <source>
        <dbReference type="RefSeq" id="XP_046587501.1"/>
    </source>
</evidence>
<keyword evidence="11" id="KW-0999">Mitochondrion inner membrane</keyword>
<reference evidence="19 20" key="1">
    <citation type="submission" date="2025-05" db="UniProtKB">
        <authorList>
            <consortium name="RefSeq"/>
        </authorList>
    </citation>
    <scope>IDENTIFICATION</scope>
    <source>
        <tissue evidence="19 20">Thorax and Abdomen</tissue>
    </source>
</reference>
<dbReference type="RefSeq" id="XP_046587500.1">
    <property type="nucleotide sequence ID" value="XM_046731544.1"/>
</dbReference>
<accession>A0ABM3FHK1</accession>
<keyword evidence="6" id="KW-0963">Cytoplasm</keyword>
<evidence type="ECO:0000256" key="3">
    <source>
        <dbReference type="ARBA" id="ARBA00004496"/>
    </source>
</evidence>
<evidence type="ECO:0000256" key="9">
    <source>
        <dbReference type="ARBA" id="ARBA00022723"/>
    </source>
</evidence>
<evidence type="ECO:0000313" key="19">
    <source>
        <dbReference type="RefSeq" id="XP_046587500.1"/>
    </source>
</evidence>
<dbReference type="InterPro" id="IPR001645">
    <property type="entry name" value="Folylpolyglutamate_synth"/>
</dbReference>
<evidence type="ECO:0000256" key="12">
    <source>
        <dbReference type="ARBA" id="ARBA00022840"/>
    </source>
</evidence>
<dbReference type="PIRSF" id="PIRSF038895">
    <property type="entry name" value="FPGS"/>
    <property type="match status" value="1"/>
</dbReference>
<keyword evidence="10" id="KW-0547">Nucleotide-binding</keyword>
<evidence type="ECO:0000256" key="10">
    <source>
        <dbReference type="ARBA" id="ARBA00022741"/>
    </source>
</evidence>
<comment type="function">
    <text evidence="17">Catalyzes conversion of folates to polyglutamate derivatives allowing concentration of folate compounds in the cell and the intracellular retention of these cofactors, which are important substrates for most of the folate-dependent enzymes that are involved in one-carbon transfer reactions involved in purine, pyrimidine and amino acid synthesis.</text>
</comment>
<keyword evidence="7 17" id="KW-0554">One-carbon metabolism</keyword>
<evidence type="ECO:0000313" key="18">
    <source>
        <dbReference type="Proteomes" id="UP000829291"/>
    </source>
</evidence>
<keyword evidence="15" id="KW-0472">Membrane</keyword>
<comment type="subcellular location">
    <subcellularLocation>
        <location evidence="3">Cytoplasm</location>
    </subcellularLocation>
    <subcellularLocation>
        <location evidence="1">Mitochondrion inner membrane</location>
    </subcellularLocation>
    <subcellularLocation>
        <location evidence="2">Mitochondrion matrix</location>
    </subcellularLocation>
</comment>
<evidence type="ECO:0000256" key="1">
    <source>
        <dbReference type="ARBA" id="ARBA00004273"/>
    </source>
</evidence>
<keyword evidence="18" id="KW-1185">Reference proteome</keyword>
<evidence type="ECO:0000256" key="15">
    <source>
        <dbReference type="ARBA" id="ARBA00023136"/>
    </source>
</evidence>
<dbReference type="InterPro" id="IPR023600">
    <property type="entry name" value="Folylpolyglutamate_synth_euk"/>
</dbReference>
<dbReference type="RefSeq" id="XP_046587501.1">
    <property type="nucleotide sequence ID" value="XM_046731545.1"/>
</dbReference>
<evidence type="ECO:0000256" key="17">
    <source>
        <dbReference type="PIRNR" id="PIRNR038895"/>
    </source>
</evidence>
<dbReference type="PANTHER" id="PTHR11136:SF5">
    <property type="entry name" value="FOLYLPOLYGLUTAMATE SYNTHASE, MITOCHONDRIAL"/>
    <property type="match status" value="1"/>
</dbReference>
<gene>
    <name evidence="19 20" type="primary">LOC107218778</name>
</gene>
<proteinExistence type="inferred from homology"/>
<evidence type="ECO:0000256" key="5">
    <source>
        <dbReference type="ARBA" id="ARBA00008276"/>
    </source>
</evidence>
<organism evidence="18 20">
    <name type="scientific">Neodiprion lecontei</name>
    <name type="common">Redheaded pine sawfly</name>
    <dbReference type="NCBI Taxonomy" id="441921"/>
    <lineage>
        <taxon>Eukaryota</taxon>
        <taxon>Metazoa</taxon>
        <taxon>Ecdysozoa</taxon>
        <taxon>Arthropoda</taxon>
        <taxon>Hexapoda</taxon>
        <taxon>Insecta</taxon>
        <taxon>Pterygota</taxon>
        <taxon>Neoptera</taxon>
        <taxon>Endopterygota</taxon>
        <taxon>Hymenoptera</taxon>
        <taxon>Tenthredinoidea</taxon>
        <taxon>Diprionidae</taxon>
        <taxon>Diprioninae</taxon>
        <taxon>Neodiprion</taxon>
    </lineage>
</organism>
<dbReference type="PROSITE" id="PS01012">
    <property type="entry name" value="FOLYLPOLYGLU_SYNT_2"/>
    <property type="match status" value="1"/>
</dbReference>
<keyword evidence="12" id="KW-0067">ATP-binding</keyword>
<dbReference type="SUPFAM" id="SSF53244">
    <property type="entry name" value="MurD-like peptide ligases, peptide-binding domain"/>
    <property type="match status" value="1"/>
</dbReference>
<evidence type="ECO:0000256" key="11">
    <source>
        <dbReference type="ARBA" id="ARBA00022792"/>
    </source>
</evidence>
<dbReference type="SUPFAM" id="SSF53623">
    <property type="entry name" value="MurD-like peptide ligases, catalytic domain"/>
    <property type="match status" value="1"/>
</dbReference>
<evidence type="ECO:0000256" key="14">
    <source>
        <dbReference type="ARBA" id="ARBA00023128"/>
    </source>
</evidence>
<evidence type="ECO:0000256" key="2">
    <source>
        <dbReference type="ARBA" id="ARBA00004305"/>
    </source>
</evidence>
<keyword evidence="14" id="KW-0496">Mitochondrion</keyword>
<keyword evidence="9" id="KW-0479">Metal-binding</keyword>
<dbReference type="GeneID" id="107218778"/>
<comment type="pathway">
    <text evidence="4 17">Cofactor biosynthesis; tetrahydrofolylpolyglutamate biosynthesis.</text>
</comment>